<reference evidence="3" key="1">
    <citation type="journal article" date="2023" name="Science">
        <title>Elucidation of the pathway for biosynthesis of saponin adjuvants from the soapbark tree.</title>
        <authorList>
            <person name="Reed J."/>
            <person name="Orme A."/>
            <person name="El-Demerdash A."/>
            <person name="Owen C."/>
            <person name="Martin L.B.B."/>
            <person name="Misra R.C."/>
            <person name="Kikuchi S."/>
            <person name="Rejzek M."/>
            <person name="Martin A.C."/>
            <person name="Harkess A."/>
            <person name="Leebens-Mack J."/>
            <person name="Louveau T."/>
            <person name="Stephenson M.J."/>
            <person name="Osbourn A."/>
        </authorList>
    </citation>
    <scope>NUCLEOTIDE SEQUENCE</scope>
    <source>
        <strain evidence="3">S10</strain>
    </source>
</reference>
<dbReference type="KEGG" id="qsa:O6P43_008760"/>
<dbReference type="PANTHER" id="PTHR33177">
    <property type="entry name" value="PUTATIVE-RELATED"/>
    <property type="match status" value="1"/>
</dbReference>
<dbReference type="AlphaFoldDB" id="A0AAD7PWA1"/>
<dbReference type="PANTHER" id="PTHR33177:SF77">
    <property type="entry name" value="LITAF DOMAIN-CONTAINING PROTEIN"/>
    <property type="match status" value="1"/>
</dbReference>
<feature type="compositionally biased region" description="Low complexity" evidence="1">
    <location>
        <begin position="107"/>
        <end position="135"/>
    </location>
</feature>
<name>A0AAD7PWA1_QUISA</name>
<feature type="region of interest" description="Disordered" evidence="1">
    <location>
        <begin position="98"/>
        <end position="146"/>
    </location>
</feature>
<feature type="region of interest" description="Disordered" evidence="1">
    <location>
        <begin position="1"/>
        <end position="26"/>
    </location>
</feature>
<proteinExistence type="predicted"/>
<sequence length="197" mass="21570">MVSPSQKPEDVSIEDEKNGDAMKNDNADDVALKSSLDELHQESQKSIDINLLPFDMFETKPNKQSSEFSNEMQIVPDNEIEGASISLIEETKKKCFSGGKICKNEDSSLLGSSSKSISSISNTSKSLSSSSSNYLDSDKNADSTSKVGEVPSLILMGCTRCYMYLMVSEAEPQCPKCKSTVLLDVFRKKPAENSKQN</sequence>
<comment type="caution">
    <text evidence="3">The sequence shown here is derived from an EMBL/GenBank/DDBJ whole genome shotgun (WGS) entry which is preliminary data.</text>
</comment>
<evidence type="ECO:0000256" key="1">
    <source>
        <dbReference type="SAM" id="MobiDB-lite"/>
    </source>
</evidence>
<dbReference type="InterPro" id="IPR056440">
    <property type="entry name" value="Zn-ribbon_GIR1"/>
</dbReference>
<protein>
    <submittedName>
        <fullName evidence="3">G2/mitotic-specific cyclin S13-7-like</fullName>
    </submittedName>
</protein>
<dbReference type="Pfam" id="PF24747">
    <property type="entry name" value="Zn-ribbon_GIR1"/>
    <property type="match status" value="1"/>
</dbReference>
<dbReference type="Proteomes" id="UP001163823">
    <property type="component" value="Chromosome 4"/>
</dbReference>
<gene>
    <name evidence="3" type="ORF">O6P43_008760</name>
</gene>
<evidence type="ECO:0000313" key="4">
    <source>
        <dbReference type="Proteomes" id="UP001163823"/>
    </source>
</evidence>
<organism evidence="3 4">
    <name type="scientific">Quillaja saponaria</name>
    <name type="common">Soap bark tree</name>
    <dbReference type="NCBI Taxonomy" id="32244"/>
    <lineage>
        <taxon>Eukaryota</taxon>
        <taxon>Viridiplantae</taxon>
        <taxon>Streptophyta</taxon>
        <taxon>Embryophyta</taxon>
        <taxon>Tracheophyta</taxon>
        <taxon>Spermatophyta</taxon>
        <taxon>Magnoliopsida</taxon>
        <taxon>eudicotyledons</taxon>
        <taxon>Gunneridae</taxon>
        <taxon>Pentapetalae</taxon>
        <taxon>rosids</taxon>
        <taxon>fabids</taxon>
        <taxon>Fabales</taxon>
        <taxon>Quillajaceae</taxon>
        <taxon>Quillaja</taxon>
    </lineage>
</organism>
<feature type="domain" description="GIR1-like zinc ribbon" evidence="2">
    <location>
        <begin position="152"/>
        <end position="185"/>
    </location>
</feature>
<feature type="compositionally biased region" description="Basic and acidic residues" evidence="1">
    <location>
        <begin position="7"/>
        <end position="26"/>
    </location>
</feature>
<dbReference type="InterPro" id="IPR055281">
    <property type="entry name" value="GIR1-2/SIED1"/>
</dbReference>
<evidence type="ECO:0000259" key="2">
    <source>
        <dbReference type="Pfam" id="PF24747"/>
    </source>
</evidence>
<accession>A0AAD7PWA1</accession>
<evidence type="ECO:0000313" key="3">
    <source>
        <dbReference type="EMBL" id="KAJ7970601.1"/>
    </source>
</evidence>
<dbReference type="EMBL" id="JARAOO010000004">
    <property type="protein sequence ID" value="KAJ7970601.1"/>
    <property type="molecule type" value="Genomic_DNA"/>
</dbReference>
<keyword evidence="4" id="KW-1185">Reference proteome</keyword>